<dbReference type="Pfam" id="PF26149">
    <property type="entry name" value="YuzK"/>
    <property type="match status" value="1"/>
</dbReference>
<name>A0A1H4GDX1_9BACI</name>
<accession>A0A1H4GDX1</accession>
<dbReference type="EMBL" id="FNQR01000015">
    <property type="protein sequence ID" value="SEB07806.1"/>
    <property type="molecule type" value="Genomic_DNA"/>
</dbReference>
<evidence type="ECO:0000313" key="3">
    <source>
        <dbReference type="Proteomes" id="UP000198584"/>
    </source>
</evidence>
<reference evidence="2 3" key="1">
    <citation type="submission" date="2016-10" db="EMBL/GenBank/DDBJ databases">
        <authorList>
            <person name="de Groot N.N."/>
        </authorList>
    </citation>
    <scope>NUCLEOTIDE SEQUENCE [LARGE SCALE GENOMIC DNA]</scope>
    <source>
        <strain evidence="2 3">CCM7597</strain>
    </source>
</reference>
<dbReference type="STRING" id="571932.SAMN05421743_11583"/>
<sequence>MQQSHGIGYAEYSNKLDQRLKVEKRRQKDHEESRKIVAEVDRQLHK</sequence>
<evidence type="ECO:0000256" key="1">
    <source>
        <dbReference type="SAM" id="MobiDB-lite"/>
    </source>
</evidence>
<keyword evidence="3" id="KW-1185">Reference proteome</keyword>
<proteinExistence type="predicted"/>
<dbReference type="RefSeq" id="WP_176791633.1">
    <property type="nucleotide sequence ID" value="NZ_FNQR01000015.1"/>
</dbReference>
<gene>
    <name evidence="2" type="ORF">SAMN05421743_11583</name>
</gene>
<dbReference type="InterPro" id="IPR058676">
    <property type="entry name" value="YuzK"/>
</dbReference>
<dbReference type="AlphaFoldDB" id="A0A1H4GDX1"/>
<dbReference type="Proteomes" id="UP000198584">
    <property type="component" value="Unassembled WGS sequence"/>
</dbReference>
<protein>
    <submittedName>
        <fullName evidence="2">Uncharacterized protein</fullName>
    </submittedName>
</protein>
<feature type="region of interest" description="Disordered" evidence="1">
    <location>
        <begin position="22"/>
        <end position="46"/>
    </location>
</feature>
<organism evidence="2 3">
    <name type="scientific">Thalassobacillus cyri</name>
    <dbReference type="NCBI Taxonomy" id="571932"/>
    <lineage>
        <taxon>Bacteria</taxon>
        <taxon>Bacillati</taxon>
        <taxon>Bacillota</taxon>
        <taxon>Bacilli</taxon>
        <taxon>Bacillales</taxon>
        <taxon>Bacillaceae</taxon>
        <taxon>Thalassobacillus</taxon>
    </lineage>
</organism>
<evidence type="ECO:0000313" key="2">
    <source>
        <dbReference type="EMBL" id="SEB07806.1"/>
    </source>
</evidence>